<dbReference type="Proteomes" id="UP001370490">
    <property type="component" value="Unassembled WGS sequence"/>
</dbReference>
<dbReference type="Gene3D" id="3.30.497.10">
    <property type="entry name" value="Antithrombin, subunit I, domain 2"/>
    <property type="match status" value="2"/>
</dbReference>
<dbReference type="Pfam" id="PF00079">
    <property type="entry name" value="Serpin"/>
    <property type="match status" value="1"/>
</dbReference>
<dbReference type="SMART" id="SM00093">
    <property type="entry name" value="SERPIN"/>
    <property type="match status" value="1"/>
</dbReference>
<dbReference type="GO" id="GO:0004867">
    <property type="term" value="F:serine-type endopeptidase inhibitor activity"/>
    <property type="evidence" value="ECO:0007669"/>
    <property type="project" value="InterPro"/>
</dbReference>
<feature type="non-terminal residue" evidence="4">
    <location>
        <position position="344"/>
    </location>
</feature>
<evidence type="ECO:0000256" key="2">
    <source>
        <dbReference type="RuleBase" id="RU000411"/>
    </source>
</evidence>
<comment type="caution">
    <text evidence="4">The sequence shown here is derived from an EMBL/GenBank/DDBJ whole genome shotgun (WGS) entry which is preliminary data.</text>
</comment>
<dbReference type="SUPFAM" id="SSF56574">
    <property type="entry name" value="Serpins"/>
    <property type="match status" value="1"/>
</dbReference>
<dbReference type="InterPro" id="IPR036186">
    <property type="entry name" value="Serpin_sf"/>
</dbReference>
<evidence type="ECO:0000313" key="5">
    <source>
        <dbReference type="Proteomes" id="UP001370490"/>
    </source>
</evidence>
<feature type="domain" description="Serpin" evidence="3">
    <location>
        <begin position="4"/>
        <end position="334"/>
    </location>
</feature>
<dbReference type="InterPro" id="IPR042178">
    <property type="entry name" value="Serpin_sf_1"/>
</dbReference>
<sequence>MTEQILMKEAHTGLNSNWIFSPLSLQLMLCLIASGARGLTLVQMLSSMCVENVAELCSLSSKIVSVASSGKTEDMQRHFRCRVHRSRLQNTEEINSWAKNATKGVIKNLIPHEVIDSETLAVLVNAFYFNATWKEFDQSTTQEQPFYFLDGKVLPVPFLSRSPYAEHFYGSSTDGFKILKIPHQMNDGDSRQFASYFFLPDKVDGLFELVHRINSKPEFLTQEFGLQKVEINPLRIPKFKISYGFEASERQLGLALPFSNLAELTEMIEESKHGGGGEAQAKVSKVIHKSFFEVTEDKGRLAGWCGTFGESVPTFIADHPFLLMELFFLRIGELKLEIRRMNSI</sequence>
<evidence type="ECO:0000256" key="1">
    <source>
        <dbReference type="ARBA" id="ARBA00009500"/>
    </source>
</evidence>
<dbReference type="PANTHER" id="PTHR11461:SF340">
    <property type="entry name" value="SERPIN DOMAIN-CONTAINING PROTEIN"/>
    <property type="match status" value="1"/>
</dbReference>
<dbReference type="PANTHER" id="PTHR11461">
    <property type="entry name" value="SERINE PROTEASE INHIBITOR, SERPIN"/>
    <property type="match status" value="1"/>
</dbReference>
<dbReference type="GO" id="GO:0005615">
    <property type="term" value="C:extracellular space"/>
    <property type="evidence" value="ECO:0007669"/>
    <property type="project" value="InterPro"/>
</dbReference>
<dbReference type="AlphaFoldDB" id="A0AAN8YWK9"/>
<protein>
    <submittedName>
        <fullName evidence="4">Serpin domain</fullName>
    </submittedName>
</protein>
<dbReference type="InterPro" id="IPR000215">
    <property type="entry name" value="Serpin_fam"/>
</dbReference>
<dbReference type="InterPro" id="IPR023796">
    <property type="entry name" value="Serpin_dom"/>
</dbReference>
<keyword evidence="5" id="KW-1185">Reference proteome</keyword>
<name>A0AAN8YWK9_9MAGN</name>
<dbReference type="EMBL" id="JBAMMX010000025">
    <property type="protein sequence ID" value="KAK6915000.1"/>
    <property type="molecule type" value="Genomic_DNA"/>
</dbReference>
<comment type="similarity">
    <text evidence="1 2">Belongs to the serpin family.</text>
</comment>
<proteinExistence type="inferred from homology"/>
<evidence type="ECO:0000313" key="4">
    <source>
        <dbReference type="EMBL" id="KAK6915000.1"/>
    </source>
</evidence>
<reference evidence="4 5" key="1">
    <citation type="submission" date="2023-12" db="EMBL/GenBank/DDBJ databases">
        <title>A high-quality genome assembly for Dillenia turbinata (Dilleniales).</title>
        <authorList>
            <person name="Chanderbali A."/>
        </authorList>
    </citation>
    <scope>NUCLEOTIDE SEQUENCE [LARGE SCALE GENOMIC DNA]</scope>
    <source>
        <strain evidence="4">LSX21</strain>
        <tissue evidence="4">Leaf</tissue>
    </source>
</reference>
<organism evidence="4 5">
    <name type="scientific">Dillenia turbinata</name>
    <dbReference type="NCBI Taxonomy" id="194707"/>
    <lineage>
        <taxon>Eukaryota</taxon>
        <taxon>Viridiplantae</taxon>
        <taxon>Streptophyta</taxon>
        <taxon>Embryophyta</taxon>
        <taxon>Tracheophyta</taxon>
        <taxon>Spermatophyta</taxon>
        <taxon>Magnoliopsida</taxon>
        <taxon>eudicotyledons</taxon>
        <taxon>Gunneridae</taxon>
        <taxon>Pentapetalae</taxon>
        <taxon>Dilleniales</taxon>
        <taxon>Dilleniaceae</taxon>
        <taxon>Dillenia</taxon>
    </lineage>
</organism>
<evidence type="ECO:0000259" key="3">
    <source>
        <dbReference type="SMART" id="SM00093"/>
    </source>
</evidence>
<dbReference type="Gene3D" id="2.30.39.10">
    <property type="entry name" value="Alpha-1-antitrypsin, domain 1"/>
    <property type="match status" value="1"/>
</dbReference>
<accession>A0AAN8YWK9</accession>
<gene>
    <name evidence="4" type="ORF">RJ641_020117</name>
</gene>
<dbReference type="InterPro" id="IPR042185">
    <property type="entry name" value="Serpin_sf_2"/>
</dbReference>